<dbReference type="AlphaFoldDB" id="A0A1G6ZMN1"/>
<name>A0A1G6ZMN1_9ACTN</name>
<dbReference type="Proteomes" id="UP000198949">
    <property type="component" value="Unassembled WGS sequence"/>
</dbReference>
<evidence type="ECO:0000256" key="1">
    <source>
        <dbReference type="SAM" id="SignalP"/>
    </source>
</evidence>
<evidence type="ECO:0008006" key="4">
    <source>
        <dbReference type="Google" id="ProtNLM"/>
    </source>
</evidence>
<keyword evidence="3" id="KW-1185">Reference proteome</keyword>
<proteinExistence type="predicted"/>
<organism evidence="2 3">
    <name type="scientific">Glycomyces harbinensis</name>
    <dbReference type="NCBI Taxonomy" id="58114"/>
    <lineage>
        <taxon>Bacteria</taxon>
        <taxon>Bacillati</taxon>
        <taxon>Actinomycetota</taxon>
        <taxon>Actinomycetes</taxon>
        <taxon>Glycomycetales</taxon>
        <taxon>Glycomycetaceae</taxon>
        <taxon>Glycomyces</taxon>
    </lineage>
</organism>
<dbReference type="EMBL" id="FNAD01000011">
    <property type="protein sequence ID" value="SDE04054.1"/>
    <property type="molecule type" value="Genomic_DNA"/>
</dbReference>
<dbReference type="STRING" id="58114.SAMN05216270_111107"/>
<feature type="signal peptide" evidence="1">
    <location>
        <begin position="1"/>
        <end position="28"/>
    </location>
</feature>
<sequence length="123" mass="12799">MTKRRTISLAGIVLAIAFSLGVQGTAAASDTPAPAPSAVQAADEVGIAGWPTGCSYESWTNGTVASCDASNGGHYRALVRCRSWDSGAIIHRSALNWISSGDSYVFCPPRTSYLSSGIETRST</sequence>
<evidence type="ECO:0000313" key="2">
    <source>
        <dbReference type="EMBL" id="SDE04054.1"/>
    </source>
</evidence>
<dbReference type="OrthoDB" id="5197704at2"/>
<protein>
    <recommendedName>
        <fullName evidence="4">Secreted protein</fullName>
    </recommendedName>
</protein>
<dbReference type="RefSeq" id="WP_091038293.1">
    <property type="nucleotide sequence ID" value="NZ_FNAD01000011.1"/>
</dbReference>
<feature type="chain" id="PRO_5011700999" description="Secreted protein" evidence="1">
    <location>
        <begin position="29"/>
        <end position="123"/>
    </location>
</feature>
<keyword evidence="1" id="KW-0732">Signal</keyword>
<evidence type="ECO:0000313" key="3">
    <source>
        <dbReference type="Proteomes" id="UP000198949"/>
    </source>
</evidence>
<accession>A0A1G6ZMN1</accession>
<reference evidence="3" key="1">
    <citation type="submission" date="2016-10" db="EMBL/GenBank/DDBJ databases">
        <authorList>
            <person name="Varghese N."/>
            <person name="Submissions S."/>
        </authorList>
    </citation>
    <scope>NUCLEOTIDE SEQUENCE [LARGE SCALE GENOMIC DNA]</scope>
    <source>
        <strain evidence="3">CGMCC 4.3516</strain>
    </source>
</reference>
<gene>
    <name evidence="2" type="ORF">SAMN05216270_111107</name>
</gene>